<accession>A0ACD5ABB8</accession>
<reference evidence="1" key="1">
    <citation type="journal article" date="2025" name="Int. J. Syst. Evol. Microbiol.">
        <title>Streptomyces citrinus sp. nov., with yellow diffusible pigment.</title>
        <authorList>
            <person name="He Y."/>
            <person name="Yang E."/>
            <person name="Xu J."/>
            <person name="Sun Y."/>
            <person name="Sun L."/>
        </authorList>
    </citation>
    <scope>NUCLEOTIDE SEQUENCE</scope>
    <source>
        <strain evidence="1">Q6</strain>
    </source>
</reference>
<gene>
    <name evidence="1" type="ORF">V2W30_14875</name>
</gene>
<dbReference type="EMBL" id="CP146022">
    <property type="protein sequence ID" value="WWQ64497.1"/>
    <property type="molecule type" value="Genomic_DNA"/>
</dbReference>
<evidence type="ECO:0000313" key="2">
    <source>
        <dbReference type="Proteomes" id="UP001432251"/>
    </source>
</evidence>
<name>A0ACD5ABB8_9ACTN</name>
<evidence type="ECO:0000313" key="1">
    <source>
        <dbReference type="EMBL" id="WWQ64497.1"/>
    </source>
</evidence>
<dbReference type="Proteomes" id="UP001432251">
    <property type="component" value="Chromosome"/>
</dbReference>
<sequence length="148" mass="16657">MRRISTEVVIDGSPEDVWAVLTDFGRFPEWNPFIVEAKGETVPGEQLDLTFRQASGRHMVIKPTVVAAEPGRELRWRGRLWLPGIFDGEHLFELKPRPDGGTLLVQAETFAGVLVPFTQKIIKETVGRFTDLNEALRTRVESGAWKTA</sequence>
<organism evidence="1 2">
    <name type="scientific">Streptomyces citrinus</name>
    <dbReference type="NCBI Taxonomy" id="3118173"/>
    <lineage>
        <taxon>Bacteria</taxon>
        <taxon>Bacillati</taxon>
        <taxon>Actinomycetota</taxon>
        <taxon>Actinomycetes</taxon>
        <taxon>Kitasatosporales</taxon>
        <taxon>Streptomycetaceae</taxon>
        <taxon>Streptomyces</taxon>
    </lineage>
</organism>
<proteinExistence type="predicted"/>
<keyword evidence="2" id="KW-1185">Reference proteome</keyword>
<protein>
    <submittedName>
        <fullName evidence="1">SRPBCC domain-containing protein</fullName>
    </submittedName>
</protein>